<dbReference type="EMBL" id="PETW01000042">
    <property type="protein sequence ID" value="PIV46270.1"/>
    <property type="molecule type" value="Genomic_DNA"/>
</dbReference>
<evidence type="ECO:0000313" key="4">
    <source>
        <dbReference type="EMBL" id="PIV89674.1"/>
    </source>
</evidence>
<evidence type="ECO:0000313" key="7">
    <source>
        <dbReference type="EMBL" id="PJB03558.1"/>
    </source>
</evidence>
<accession>A0A2H9MNS4</accession>
<evidence type="ECO:0000313" key="9">
    <source>
        <dbReference type="Proteomes" id="UP000228874"/>
    </source>
</evidence>
<evidence type="ECO:0000313" key="2">
    <source>
        <dbReference type="EMBL" id="PIV13703.1"/>
    </source>
</evidence>
<dbReference type="Proteomes" id="UP000228989">
    <property type="component" value="Unassembled WGS sequence"/>
</dbReference>
<dbReference type="EMBL" id="PCUF01000022">
    <property type="protein sequence ID" value="PIN66520.1"/>
    <property type="molecule type" value="Genomic_DNA"/>
</dbReference>
<dbReference type="Proteomes" id="UP000230477">
    <property type="component" value="Unassembled WGS sequence"/>
</dbReference>
<dbReference type="InterPro" id="IPR042263">
    <property type="entry name" value="DPH1/DPH2_1"/>
</dbReference>
<accession>A0A2H9P8E9</accession>
<dbReference type="Proteomes" id="UP000228874">
    <property type="component" value="Unassembled WGS sequence"/>
</dbReference>
<dbReference type="EMBL" id="PFFF01000036">
    <property type="protein sequence ID" value="PIV89674.1"/>
    <property type="molecule type" value="Genomic_DNA"/>
</dbReference>
<evidence type="ECO:0000313" key="1">
    <source>
        <dbReference type="EMBL" id="PIN66520.1"/>
    </source>
</evidence>
<sequence>MAYKLELYKIIAEIKKSKAKIVLLQFPDGLKMQAINTVKKIEAKTNATIIIWYGSCFGACDVPVLPQKIEEQIDLFIQFGHNNKTLKMGQQGVK</sequence>
<reference evidence="9 10" key="2">
    <citation type="submission" date="2017-09" db="EMBL/GenBank/DDBJ databases">
        <title>Depth-based differentiation of microbial function through sediment-hosted aquifers and enrichment of novel symbionts in the deep terrestrial subsurface.</title>
        <authorList>
            <person name="Probst A.J."/>
            <person name="Ladd B."/>
            <person name="Jarett J.K."/>
            <person name="Geller-Mcgrath D.E."/>
            <person name="Sieber C.M.K."/>
            <person name="Emerson J.B."/>
            <person name="Anantharaman K."/>
            <person name="Thomas B.C."/>
            <person name="Malmstrom R."/>
            <person name="Stieglmeier M."/>
            <person name="Klingl A."/>
            <person name="Woyke T."/>
            <person name="Ryan C.M."/>
            <person name="Banfield J.F."/>
        </authorList>
    </citation>
    <scope>NUCLEOTIDE SEQUENCE [LARGE SCALE GENOMIC DNA]</scope>
</reference>
<comment type="caution">
    <text evidence="1">The sequence shown here is derived from an EMBL/GenBank/DDBJ whole genome shotgun (WGS) entry which is preliminary data.</text>
</comment>
<dbReference type="Proteomes" id="UP000231232">
    <property type="component" value="Unassembled WGS sequence"/>
</dbReference>
<evidence type="ECO:0000313" key="10">
    <source>
        <dbReference type="Proteomes" id="UP000228888"/>
    </source>
</evidence>
<dbReference type="Gene3D" id="3.40.50.11840">
    <property type="entry name" value="Diphthamide synthesis DPH1/DPH2 domain 1"/>
    <property type="match status" value="1"/>
</dbReference>
<dbReference type="EMBL" id="PFMG01000040">
    <property type="protein sequence ID" value="PIY99782.1"/>
    <property type="molecule type" value="Genomic_DNA"/>
</dbReference>
<reference evidence="1 11" key="1">
    <citation type="submission" date="2017-09" db="EMBL/GenBank/DDBJ databases">
        <title>Depth-based differentiation of microbial function through sediment-hosted aquifers and enrichment of novel symbionts in the deep terrestrial subsurface.</title>
        <authorList>
            <person name="Probst A.J."/>
            <person name="Ladd B."/>
            <person name="Jarett J.K."/>
            <person name="Geller-Mcgrath D.E."/>
            <person name="Sieber C.M."/>
            <person name="Emerson J.B."/>
            <person name="Anantharaman K."/>
            <person name="Thomas B.C."/>
            <person name="Malmstrom R."/>
            <person name="Stieglmeier M."/>
            <person name="Klingl A."/>
            <person name="Woyke T."/>
            <person name="Ryan C.M."/>
            <person name="Banfield J.F."/>
        </authorList>
    </citation>
    <scope>NUCLEOTIDE SEQUENCE [LARGE SCALE GENOMIC DNA]</scope>
    <source>
        <strain evidence="3">CG02_land_8_20_14_3_00_31_209</strain>
        <strain evidence="2">CG03_land_8_20_14_0_80_31_114</strain>
        <strain evidence="4">CG17_big_fil_post_rev_8_21_14_2_50_31_73</strain>
        <strain evidence="1">CG18_big_fil_WC_8_21_14_2_50_31_19</strain>
        <strain evidence="6">CG_4_10_14_0_8_um_filter_31_133</strain>
        <strain evidence="5">CG_4_8_14_3_um_filter</strain>
        <strain evidence="8">CG_4_9_14_0_8_um_filter_31_21</strain>
        <strain evidence="7">CG_4_9_14_3_um_filter_31_125</strain>
    </source>
</reference>
<dbReference type="Pfam" id="PF01866">
    <property type="entry name" value="Diphthamide_syn"/>
    <property type="match status" value="1"/>
</dbReference>
<evidence type="ECO:0008006" key="12">
    <source>
        <dbReference type="Google" id="ProtNLM"/>
    </source>
</evidence>
<dbReference type="EMBL" id="PFUW01000040">
    <property type="protein sequence ID" value="PJB03558.1"/>
    <property type="molecule type" value="Genomic_DNA"/>
</dbReference>
<proteinExistence type="predicted"/>
<dbReference type="GO" id="GO:0090560">
    <property type="term" value="F:2-(3-amino-3-carboxypropyl)histidine synthase activity"/>
    <property type="evidence" value="ECO:0007669"/>
    <property type="project" value="InterPro"/>
</dbReference>
<dbReference type="Proteomes" id="UP000231449">
    <property type="component" value="Unassembled WGS sequence"/>
</dbReference>
<evidence type="ECO:0000313" key="11">
    <source>
        <dbReference type="Proteomes" id="UP000229789"/>
    </source>
</evidence>
<accession>A0A2H9RCZ9</accession>
<dbReference type="AlphaFoldDB" id="A0A2G9LK13"/>
<organism evidence="1 11">
    <name type="scientific">Huberarchaeum crystalense</name>
    <dbReference type="NCBI Taxonomy" id="2014257"/>
    <lineage>
        <taxon>Archaea</taxon>
        <taxon>Candidatus Huberarchaeota</taxon>
        <taxon>Candidatus Huberarchaeia</taxon>
        <taxon>Candidatus Huberarchaeales</taxon>
        <taxon>Candidatus Huberarchaeaceae</taxon>
        <taxon>Candidatus Huberarchaeum</taxon>
    </lineage>
</organism>
<evidence type="ECO:0000313" key="8">
    <source>
        <dbReference type="EMBL" id="PJC01364.1"/>
    </source>
</evidence>
<dbReference type="EMBL" id="PFIH01000056">
    <property type="protein sequence ID" value="PIX27947.1"/>
    <property type="molecule type" value="Genomic_DNA"/>
</dbReference>
<dbReference type="GO" id="GO:0017183">
    <property type="term" value="P:protein histidyl modification to diphthamide"/>
    <property type="evidence" value="ECO:0007669"/>
    <property type="project" value="InterPro"/>
</dbReference>
<accession>A0A2H9QSP6</accession>
<evidence type="ECO:0000313" key="3">
    <source>
        <dbReference type="EMBL" id="PIV46270.1"/>
    </source>
</evidence>
<evidence type="ECO:0000313" key="5">
    <source>
        <dbReference type="EMBL" id="PIX27947.1"/>
    </source>
</evidence>
<dbReference type="NCBIfam" id="TIGR00322">
    <property type="entry name" value="diphth2_R"/>
    <property type="match status" value="1"/>
</dbReference>
<name>A0A2G9LK13_HUBC1</name>
<dbReference type="EMBL" id="PEUT01000035">
    <property type="protein sequence ID" value="PIV13703.1"/>
    <property type="molecule type" value="Genomic_DNA"/>
</dbReference>
<gene>
    <name evidence="8" type="ORF">CO072_01460</name>
    <name evidence="7" type="ORF">CO124_02240</name>
    <name evidence="3" type="ORF">COS22_02345</name>
    <name evidence="2" type="ORF">COS45_01435</name>
    <name evidence="4" type="ORF">COW47_01560</name>
    <name evidence="1" type="ORF">COW69_01765</name>
    <name evidence="6" type="ORF">COY63_01675</name>
    <name evidence="5" type="ORF">COZ66_02290</name>
</gene>
<evidence type="ECO:0000313" key="6">
    <source>
        <dbReference type="EMBL" id="PIY99782.1"/>
    </source>
</evidence>
<dbReference type="Proteomes" id="UP000229789">
    <property type="component" value="Unassembled WGS sequence"/>
</dbReference>
<dbReference type="EMBL" id="PFSX01000037">
    <property type="protein sequence ID" value="PJC01364.1"/>
    <property type="molecule type" value="Genomic_DNA"/>
</dbReference>
<dbReference type="Proteomes" id="UP000228888">
    <property type="component" value="Unassembled WGS sequence"/>
</dbReference>
<accession>A0A2H9M2C5</accession>
<accession>A0A2H9N270</accession>
<protein>
    <recommendedName>
        <fullName evidence="12">Diphthamide biosynthesis enzyme Dph2</fullName>
    </recommendedName>
</protein>
<accession>A0A2H9M6Y5</accession>
<dbReference type="Proteomes" id="UP000230713">
    <property type="component" value="Unassembled WGS sequence"/>
</dbReference>
<dbReference type="InterPro" id="IPR016435">
    <property type="entry name" value="DPH1/DPH2"/>
</dbReference>
<accession>A0A2G9LK13</accession>